<dbReference type="SUPFAM" id="SSF50494">
    <property type="entry name" value="Trypsin-like serine proteases"/>
    <property type="match status" value="1"/>
</dbReference>
<dbReference type="Gene3D" id="2.40.10.120">
    <property type="match status" value="1"/>
</dbReference>
<organism evidence="4">
    <name type="scientific">marine metagenome</name>
    <dbReference type="NCBI Taxonomy" id="408172"/>
    <lineage>
        <taxon>unclassified sequences</taxon>
        <taxon>metagenomes</taxon>
        <taxon>ecological metagenomes</taxon>
    </lineage>
</organism>
<dbReference type="PANTHER" id="PTHR43343">
    <property type="entry name" value="PEPTIDASE S12"/>
    <property type="match status" value="1"/>
</dbReference>
<dbReference type="GO" id="GO:0006508">
    <property type="term" value="P:proteolysis"/>
    <property type="evidence" value="ECO:0007669"/>
    <property type="project" value="UniProtKB-KW"/>
</dbReference>
<dbReference type="GO" id="GO:0004252">
    <property type="term" value="F:serine-type endopeptidase activity"/>
    <property type="evidence" value="ECO:0007669"/>
    <property type="project" value="InterPro"/>
</dbReference>
<proteinExistence type="predicted"/>
<evidence type="ECO:0000256" key="3">
    <source>
        <dbReference type="SAM" id="MobiDB-lite"/>
    </source>
</evidence>
<gene>
    <name evidence="4" type="ORF">METZ01_LOCUS301070</name>
</gene>
<reference evidence="4" key="1">
    <citation type="submission" date="2018-05" db="EMBL/GenBank/DDBJ databases">
        <authorList>
            <person name="Lanie J.A."/>
            <person name="Ng W.-L."/>
            <person name="Kazmierczak K.M."/>
            <person name="Andrzejewski T.M."/>
            <person name="Davidsen T.M."/>
            <person name="Wayne K.J."/>
            <person name="Tettelin H."/>
            <person name="Glass J.I."/>
            <person name="Rusch D."/>
            <person name="Podicherti R."/>
            <person name="Tsui H.-C.T."/>
            <person name="Winkler M.E."/>
        </authorList>
    </citation>
    <scope>NUCLEOTIDE SEQUENCE</scope>
</reference>
<evidence type="ECO:0000313" key="4">
    <source>
        <dbReference type="EMBL" id="SVC48216.1"/>
    </source>
</evidence>
<dbReference type="AlphaFoldDB" id="A0A382MHJ8"/>
<dbReference type="Pfam" id="PF13365">
    <property type="entry name" value="Trypsin_2"/>
    <property type="match status" value="1"/>
</dbReference>
<name>A0A382MHJ8_9ZZZZ</name>
<protein>
    <recommendedName>
        <fullName evidence="5">Serine protease</fullName>
    </recommendedName>
</protein>
<feature type="compositionally biased region" description="Low complexity" evidence="3">
    <location>
        <begin position="267"/>
        <end position="280"/>
    </location>
</feature>
<evidence type="ECO:0000256" key="2">
    <source>
        <dbReference type="ARBA" id="ARBA00022801"/>
    </source>
</evidence>
<feature type="compositionally biased region" description="Polar residues" evidence="3">
    <location>
        <begin position="249"/>
        <end position="262"/>
    </location>
</feature>
<dbReference type="InterPro" id="IPR051201">
    <property type="entry name" value="Chloro_Bact_Ser_Proteases"/>
</dbReference>
<dbReference type="EMBL" id="UINC01093636">
    <property type="protein sequence ID" value="SVC48216.1"/>
    <property type="molecule type" value="Genomic_DNA"/>
</dbReference>
<feature type="region of interest" description="Disordered" evidence="3">
    <location>
        <begin position="249"/>
        <end position="314"/>
    </location>
</feature>
<keyword evidence="1" id="KW-0645">Protease</keyword>
<accession>A0A382MHJ8</accession>
<dbReference type="InterPro" id="IPR009003">
    <property type="entry name" value="Peptidase_S1_PA"/>
</dbReference>
<keyword evidence="2" id="KW-0378">Hydrolase</keyword>
<sequence length="338" mass="37594">MRFWVPLIALSLSFSSPTSAQNFDPKTIYQKTSKAVVLIAAFERGSEDASSGTGSIIQEDGLVLTNAHVIFNSDRNTTYSEILIFLKPDRVTGNLKNDTSRKFRASLVRYSNPLDLALLRIHKNQSKNNLPFLELSNLQETSIGDPVLAIGHPEQGGLWTLTTGTISSLLENFGNIQGKDVFQTETSINRGNSGGPLIDRYGDMVGINSMIARKGEGDVTITDINFSIKSTVAVKWMNSVGHAFNYATPKTTPNSETDSITDNVGIVPVPKQNKVQPKKQSAPKQDSLKPKEKNKPKARMEPEILTERRPYKTQDLFQQVEDEMEDMMEEMKGRIRSR</sequence>
<dbReference type="PRINTS" id="PR00834">
    <property type="entry name" value="PROTEASES2C"/>
</dbReference>
<evidence type="ECO:0000256" key="1">
    <source>
        <dbReference type="ARBA" id="ARBA00022670"/>
    </source>
</evidence>
<dbReference type="InterPro" id="IPR001940">
    <property type="entry name" value="Peptidase_S1C"/>
</dbReference>
<dbReference type="PANTHER" id="PTHR43343:SF3">
    <property type="entry name" value="PROTEASE DO-LIKE 8, CHLOROPLASTIC"/>
    <property type="match status" value="1"/>
</dbReference>
<evidence type="ECO:0008006" key="5">
    <source>
        <dbReference type="Google" id="ProtNLM"/>
    </source>
</evidence>
<feature type="compositionally biased region" description="Basic and acidic residues" evidence="3">
    <location>
        <begin position="286"/>
        <end position="312"/>
    </location>
</feature>